<name>A0A8K0X9T9_9PEZI</name>
<proteinExistence type="predicted"/>
<dbReference type="InterPro" id="IPR052396">
    <property type="entry name" value="Meiotic_Drive_Suppr_Kinase"/>
</dbReference>
<feature type="region of interest" description="Disordered" evidence="1">
    <location>
        <begin position="358"/>
        <end position="435"/>
    </location>
</feature>
<dbReference type="PANTHER" id="PTHR37171">
    <property type="entry name" value="SERINE/THREONINE-PROTEIN KINASE YRZF-RELATED"/>
    <property type="match status" value="1"/>
</dbReference>
<dbReference type="AlphaFoldDB" id="A0A8K0X9T9"/>
<feature type="compositionally biased region" description="Basic and acidic residues" evidence="1">
    <location>
        <begin position="402"/>
        <end position="412"/>
    </location>
</feature>
<sequence length="721" mass="81178">MPTQRAKRRAAEGEHLGLHLRRQRAEAERLRADRAERQSRPSTLTEYIDNCHRQLDVNVTAESDKSLTSKGSTTRTILGRLHSTFPADERAFESLSFLLGLRQRLAGRKIANERDLEYFQHTIVEDPVSRIVNILRGNAATKRQFNLANGVVFDNHPNALSDGAEEPMERRAAYDPNQLRADQVCVYRHDEADPTQRTLAFVVEYKPPHKLTLPHLRLGLREMDIQEEVVNTATVPTDPAALFQYHADRIVAAAVAQTYHYMILAGLKYGYFATGEAFVFLKIDWAHPGHLLFHLAEPRLEVDAHPENSTHCTAVSQVLAFTLLALTSSPRGQDARHQAMEQLEQWQEDYEAILRRIPVTERKQTPPPSAFEPRTYRNFDRSPYNFRRRASAVTCRPTSQDSARDESPEHPSRRPRRQVQQHAQPSPSDHRRGAPGSVQLRQYCTQRCLLGLVNGGPLDDGCPNVLLHQESRPGRTHHPVDSSRWLHLLQDQLAQSLDKDVVKLGKQGARGVAFQVTLAAYGYTVIAKGTVPKFVDNLVHEGTIYKILKPLQGAGVPVFLGAISLKRPYEYDHHVRVVHMLLLSWAGTPISTSQPDLTELLGAIHRLGVIHGDVRTPNIFWCSETSRPMLIDFEGATLAPPQPLMKKARSPAQLTHELRGHRRSQSAGNNRQLQQIVLNGRAAPNGSWRRTRCGFLSRSASQAWRHVSPWLSATKADNPAT</sequence>
<evidence type="ECO:0000313" key="3">
    <source>
        <dbReference type="Proteomes" id="UP000813385"/>
    </source>
</evidence>
<accession>A0A8K0X9T9</accession>
<keyword evidence="3" id="KW-1185">Reference proteome</keyword>
<organism evidence="2 3">
    <name type="scientific">Plectosphaerella cucumerina</name>
    <dbReference type="NCBI Taxonomy" id="40658"/>
    <lineage>
        <taxon>Eukaryota</taxon>
        <taxon>Fungi</taxon>
        <taxon>Dikarya</taxon>
        <taxon>Ascomycota</taxon>
        <taxon>Pezizomycotina</taxon>
        <taxon>Sordariomycetes</taxon>
        <taxon>Hypocreomycetidae</taxon>
        <taxon>Glomerellales</taxon>
        <taxon>Plectosphaerellaceae</taxon>
        <taxon>Plectosphaerella</taxon>
    </lineage>
</organism>
<gene>
    <name evidence="2" type="ORF">B0T11DRAFT_309521</name>
</gene>
<comment type="caution">
    <text evidence="2">The sequence shown here is derived from an EMBL/GenBank/DDBJ whole genome shotgun (WGS) entry which is preliminary data.</text>
</comment>
<dbReference type="Proteomes" id="UP000813385">
    <property type="component" value="Unassembled WGS sequence"/>
</dbReference>
<dbReference type="EMBL" id="JAGPXD010000001">
    <property type="protein sequence ID" value="KAH7377237.1"/>
    <property type="molecule type" value="Genomic_DNA"/>
</dbReference>
<dbReference type="SUPFAM" id="SSF56112">
    <property type="entry name" value="Protein kinase-like (PK-like)"/>
    <property type="match status" value="1"/>
</dbReference>
<dbReference type="PANTHER" id="PTHR37171:SF1">
    <property type="entry name" value="SERINE_THREONINE-PROTEIN KINASE YRZF-RELATED"/>
    <property type="match status" value="1"/>
</dbReference>
<protein>
    <submittedName>
        <fullName evidence="2">Uncharacterized protein</fullName>
    </submittedName>
</protein>
<reference evidence="2" key="1">
    <citation type="journal article" date="2021" name="Nat. Commun.">
        <title>Genetic determinants of endophytism in the Arabidopsis root mycobiome.</title>
        <authorList>
            <person name="Mesny F."/>
            <person name="Miyauchi S."/>
            <person name="Thiergart T."/>
            <person name="Pickel B."/>
            <person name="Atanasova L."/>
            <person name="Karlsson M."/>
            <person name="Huettel B."/>
            <person name="Barry K.W."/>
            <person name="Haridas S."/>
            <person name="Chen C."/>
            <person name="Bauer D."/>
            <person name="Andreopoulos W."/>
            <person name="Pangilinan J."/>
            <person name="LaButti K."/>
            <person name="Riley R."/>
            <person name="Lipzen A."/>
            <person name="Clum A."/>
            <person name="Drula E."/>
            <person name="Henrissat B."/>
            <person name="Kohler A."/>
            <person name="Grigoriev I.V."/>
            <person name="Martin F.M."/>
            <person name="Hacquard S."/>
        </authorList>
    </citation>
    <scope>NUCLEOTIDE SEQUENCE</scope>
    <source>
        <strain evidence="2">MPI-CAGE-AT-0016</strain>
    </source>
</reference>
<dbReference type="OrthoDB" id="4846137at2759"/>
<evidence type="ECO:0000256" key="1">
    <source>
        <dbReference type="SAM" id="MobiDB-lite"/>
    </source>
</evidence>
<dbReference type="InterPro" id="IPR011009">
    <property type="entry name" value="Kinase-like_dom_sf"/>
</dbReference>
<evidence type="ECO:0000313" key="2">
    <source>
        <dbReference type="EMBL" id="KAH7377237.1"/>
    </source>
</evidence>